<dbReference type="InterPro" id="IPR013785">
    <property type="entry name" value="Aldolase_TIM"/>
</dbReference>
<accession>A0AA39QYH7</accession>
<evidence type="ECO:0008006" key="4">
    <source>
        <dbReference type="Google" id="ProtNLM"/>
    </source>
</evidence>
<dbReference type="PANTHER" id="PTHR30538">
    <property type="entry name" value="LYSINE 2,3-AMINOMUTASE-RELATED"/>
    <property type="match status" value="1"/>
</dbReference>
<protein>
    <recommendedName>
        <fullName evidence="4">L-lysine 2,3-aminomutase</fullName>
    </recommendedName>
</protein>
<keyword evidence="1" id="KW-0004">4Fe-4S</keyword>
<dbReference type="AlphaFoldDB" id="A0AA39QYH7"/>
<dbReference type="Proteomes" id="UP001166286">
    <property type="component" value="Unassembled WGS sequence"/>
</dbReference>
<dbReference type="InterPro" id="IPR058240">
    <property type="entry name" value="rSAM_sf"/>
</dbReference>
<comment type="caution">
    <text evidence="2">The sequence shown here is derived from an EMBL/GenBank/DDBJ whole genome shotgun (WGS) entry which is preliminary data.</text>
</comment>
<keyword evidence="1" id="KW-0408">Iron</keyword>
<sequence length="465" mass="52763">MAPRNSPFRCLGSPERSQRRFSNAGAFRCDPYWHKIPIWSEVSKKEFLQYRWQVANTVERASDLYSFLRQVLPSEITLYDTTSTLGRTGSNLSREEFIDDVRQAMRQAPMSTRLTPHILSLIDWTKPIDDPLRRQFIPLKSSLVEDHPKLTLDSLDEVGDSPVPGLVHRYPDKALFLGNFELFSGHPLNSPSNREYLSVLDLPGILSLLHKIRWEKVFSYIENRTTIQDVVISGGDSFYLEPEQIIGIGERLLSISHIKRLRFASKGLAACPSRMLDPQDRWTDALIHVSDLGRKLFKSVALHTHFNHPNEITWITREAAQKLYSSCVVVRNQTVLLKGVNNGLGTMKQLIRELADMNVQPYYVYQGDMVRGVEDLRTPLREILDLEHQIRGTIAGFMTPQFVVDLPGGGGKRLAASYQSYDEDTGVSKYIAPAVKGPGRVFEYHDPVKSLGKGSATSIHCDKRR</sequence>
<dbReference type="GO" id="GO:0051539">
    <property type="term" value="F:4 iron, 4 sulfur cluster binding"/>
    <property type="evidence" value="ECO:0007669"/>
    <property type="project" value="UniProtKB-KW"/>
</dbReference>
<gene>
    <name evidence="2" type="ORF">JMJ35_007086</name>
</gene>
<organism evidence="2 3">
    <name type="scientific">Cladonia borealis</name>
    <dbReference type="NCBI Taxonomy" id="184061"/>
    <lineage>
        <taxon>Eukaryota</taxon>
        <taxon>Fungi</taxon>
        <taxon>Dikarya</taxon>
        <taxon>Ascomycota</taxon>
        <taxon>Pezizomycotina</taxon>
        <taxon>Lecanoromycetes</taxon>
        <taxon>OSLEUM clade</taxon>
        <taxon>Lecanoromycetidae</taxon>
        <taxon>Lecanorales</taxon>
        <taxon>Lecanorineae</taxon>
        <taxon>Cladoniaceae</taxon>
        <taxon>Cladonia</taxon>
    </lineage>
</organism>
<reference evidence="2" key="1">
    <citation type="submission" date="2023-03" db="EMBL/GenBank/DDBJ databases">
        <title>Complete genome of Cladonia borealis.</title>
        <authorList>
            <person name="Park H."/>
        </authorList>
    </citation>
    <scope>NUCLEOTIDE SEQUENCE</scope>
    <source>
        <strain evidence="2">ANT050790</strain>
    </source>
</reference>
<evidence type="ECO:0000313" key="3">
    <source>
        <dbReference type="Proteomes" id="UP001166286"/>
    </source>
</evidence>
<keyword evidence="1" id="KW-0479">Metal-binding</keyword>
<dbReference type="Gene3D" id="3.20.20.70">
    <property type="entry name" value="Aldolase class I"/>
    <property type="match status" value="2"/>
</dbReference>
<dbReference type="PANTHER" id="PTHR30538:SF0">
    <property type="entry name" value="L-LYSINE 2,3-AMINOMUTASE AQ_1632-RELATED"/>
    <property type="match status" value="1"/>
</dbReference>
<name>A0AA39QYH7_9LECA</name>
<proteinExistence type="predicted"/>
<dbReference type="SUPFAM" id="SSF102114">
    <property type="entry name" value="Radical SAM enzymes"/>
    <property type="match status" value="1"/>
</dbReference>
<dbReference type="EMBL" id="JAFEKC020000015">
    <property type="protein sequence ID" value="KAK0510654.1"/>
    <property type="molecule type" value="Genomic_DNA"/>
</dbReference>
<evidence type="ECO:0000313" key="2">
    <source>
        <dbReference type="EMBL" id="KAK0510654.1"/>
    </source>
</evidence>
<evidence type="ECO:0000256" key="1">
    <source>
        <dbReference type="ARBA" id="ARBA00022485"/>
    </source>
</evidence>
<keyword evidence="1" id="KW-0411">Iron-sulfur</keyword>
<dbReference type="InterPro" id="IPR003739">
    <property type="entry name" value="Lys_aminomutase/Glu_NH3_mut"/>
</dbReference>
<keyword evidence="3" id="KW-1185">Reference proteome</keyword>